<feature type="transmembrane region" description="Helical" evidence="1">
    <location>
        <begin position="192"/>
        <end position="211"/>
    </location>
</feature>
<dbReference type="PROSITE" id="PS50042">
    <property type="entry name" value="CNMP_BINDING_3"/>
    <property type="match status" value="1"/>
</dbReference>
<dbReference type="SMART" id="SM00100">
    <property type="entry name" value="cNMP"/>
    <property type="match status" value="1"/>
</dbReference>
<keyword evidence="1" id="KW-0472">Membrane</keyword>
<sequence>MEDETRYLHSRCQLLHQDEEMINELIHTGIFISFRRNIWKWFTLDKNHPNTQLYYQSETSRREEQKRHITLYKYRLIIHPFSLHNFYWEIFMFFTYIYMLVVYALDDMHIFRRAFSINVFKLIGDSIFLLDVIHFFFQGYYSTEKSKTVLLQKHIIEHYLKTYFLVDLIAISPSIAIICDWLEYIDGENSPIFLLVSIFGIVRLLRIPRWLNVIDLFKSYKDYPHHIFKAAKIIFIYVVCLFVSYTAMIILFNNIYAVKHTHLSFSAKRYLVATMIIMLAAVGSSEHLDTYIYTVEVIIVFTIAAFVLQMYLYANIFRMWNIFFIARNKIFNHFLEIQHYLQSQGIPIALRNRVTNFIDFKFQIRCYDEEDINYLVSHVLRQRVMLHLARKHLGNCRLIQNLPDRILFKLVAKFNSEIYLPNDFIIAPDSRNKHHNIYFIYFGRVAVYDSKGSEICHLEDGESFGEEDALCRYINIGSVVAVSACELFRLRIKDLFNILEDFPDLKDTIITEARERQLRLSEA</sequence>
<dbReference type="Gene3D" id="2.60.120.10">
    <property type="entry name" value="Jelly Rolls"/>
    <property type="match status" value="1"/>
</dbReference>
<dbReference type="InterPro" id="IPR051413">
    <property type="entry name" value="K/Na_HCN_channel"/>
</dbReference>
<feature type="transmembrane region" description="Helical" evidence="1">
    <location>
        <begin position="231"/>
        <end position="255"/>
    </location>
</feature>
<dbReference type="InterPro" id="IPR000595">
    <property type="entry name" value="cNMP-bd_dom"/>
</dbReference>
<reference evidence="3" key="1">
    <citation type="submission" date="2022-01" db="EMBL/GenBank/DDBJ databases">
        <authorList>
            <person name="King R."/>
        </authorList>
    </citation>
    <scope>NUCLEOTIDE SEQUENCE</scope>
</reference>
<feature type="transmembrane region" description="Helical" evidence="1">
    <location>
        <begin position="291"/>
        <end position="314"/>
    </location>
</feature>
<dbReference type="GO" id="GO:0005249">
    <property type="term" value="F:voltage-gated potassium channel activity"/>
    <property type="evidence" value="ECO:0007669"/>
    <property type="project" value="TreeGrafter"/>
</dbReference>
<dbReference type="Proteomes" id="UP001153636">
    <property type="component" value="Chromosome 6"/>
</dbReference>
<dbReference type="InterPro" id="IPR018490">
    <property type="entry name" value="cNMP-bd_dom_sf"/>
</dbReference>
<dbReference type="GO" id="GO:0035725">
    <property type="term" value="P:sodium ion transmembrane transport"/>
    <property type="evidence" value="ECO:0007669"/>
    <property type="project" value="TreeGrafter"/>
</dbReference>
<dbReference type="EMBL" id="OV651818">
    <property type="protein sequence ID" value="CAH1111896.1"/>
    <property type="molecule type" value="Genomic_DNA"/>
</dbReference>
<accession>A0A9P0D5Q4</accession>
<evidence type="ECO:0000313" key="4">
    <source>
        <dbReference type="Proteomes" id="UP001153636"/>
    </source>
</evidence>
<evidence type="ECO:0000256" key="1">
    <source>
        <dbReference type="SAM" id="Phobius"/>
    </source>
</evidence>
<dbReference type="SUPFAM" id="SSF81324">
    <property type="entry name" value="Voltage-gated potassium channels"/>
    <property type="match status" value="1"/>
</dbReference>
<dbReference type="GO" id="GO:0003254">
    <property type="term" value="P:regulation of membrane depolarization"/>
    <property type="evidence" value="ECO:0007669"/>
    <property type="project" value="TreeGrafter"/>
</dbReference>
<dbReference type="CDD" id="cd00038">
    <property type="entry name" value="CAP_ED"/>
    <property type="match status" value="1"/>
</dbReference>
<dbReference type="Gene3D" id="1.10.287.630">
    <property type="entry name" value="Helix hairpin bin"/>
    <property type="match status" value="1"/>
</dbReference>
<keyword evidence="1" id="KW-0812">Transmembrane</keyword>
<organism evidence="3 4">
    <name type="scientific">Psylliodes chrysocephalus</name>
    <dbReference type="NCBI Taxonomy" id="3402493"/>
    <lineage>
        <taxon>Eukaryota</taxon>
        <taxon>Metazoa</taxon>
        <taxon>Ecdysozoa</taxon>
        <taxon>Arthropoda</taxon>
        <taxon>Hexapoda</taxon>
        <taxon>Insecta</taxon>
        <taxon>Pterygota</taxon>
        <taxon>Neoptera</taxon>
        <taxon>Endopterygota</taxon>
        <taxon>Coleoptera</taxon>
        <taxon>Polyphaga</taxon>
        <taxon>Cucujiformia</taxon>
        <taxon>Chrysomeloidea</taxon>
        <taxon>Chrysomelidae</taxon>
        <taxon>Galerucinae</taxon>
        <taxon>Alticini</taxon>
        <taxon>Psylliodes</taxon>
    </lineage>
</organism>
<dbReference type="OrthoDB" id="2021138at2759"/>
<evidence type="ECO:0000259" key="2">
    <source>
        <dbReference type="PROSITE" id="PS50042"/>
    </source>
</evidence>
<dbReference type="AlphaFoldDB" id="A0A9P0D5Q4"/>
<feature type="transmembrane region" description="Helical" evidence="1">
    <location>
        <begin position="267"/>
        <end position="285"/>
    </location>
</feature>
<feature type="transmembrane region" description="Helical" evidence="1">
    <location>
        <begin position="86"/>
        <end position="105"/>
    </location>
</feature>
<name>A0A9P0D5Q4_9CUCU</name>
<dbReference type="PANTHER" id="PTHR45689">
    <property type="entry name" value="I[[H]] CHANNEL, ISOFORM E"/>
    <property type="match status" value="1"/>
</dbReference>
<evidence type="ECO:0000313" key="3">
    <source>
        <dbReference type="EMBL" id="CAH1111896.1"/>
    </source>
</evidence>
<keyword evidence="4" id="KW-1185">Reference proteome</keyword>
<keyword evidence="1" id="KW-1133">Transmembrane helix</keyword>
<dbReference type="PANTHER" id="PTHR45689:SF14">
    <property type="entry name" value="CYCLIC NUCLEOTIDE-GATED CATION CHANNEL SUBUNIT A-LIKE PROTEIN"/>
    <property type="match status" value="1"/>
</dbReference>
<protein>
    <recommendedName>
        <fullName evidence="2">Cyclic nucleotide-binding domain-containing protein</fullName>
    </recommendedName>
</protein>
<gene>
    <name evidence="3" type="ORF">PSYICH_LOCUS11782</name>
</gene>
<feature type="transmembrane region" description="Helical" evidence="1">
    <location>
        <begin position="163"/>
        <end position="185"/>
    </location>
</feature>
<dbReference type="SUPFAM" id="SSF51206">
    <property type="entry name" value="cAMP-binding domain-like"/>
    <property type="match status" value="1"/>
</dbReference>
<feature type="domain" description="Cyclic nucleotide-binding" evidence="2">
    <location>
        <begin position="398"/>
        <end position="516"/>
    </location>
</feature>
<proteinExistence type="predicted"/>
<dbReference type="Pfam" id="PF00027">
    <property type="entry name" value="cNMP_binding"/>
    <property type="match status" value="1"/>
</dbReference>
<dbReference type="GO" id="GO:0098855">
    <property type="term" value="C:HCN channel complex"/>
    <property type="evidence" value="ECO:0007669"/>
    <property type="project" value="TreeGrafter"/>
</dbReference>
<dbReference type="InterPro" id="IPR014710">
    <property type="entry name" value="RmlC-like_jellyroll"/>
</dbReference>
<feature type="transmembrane region" description="Helical" evidence="1">
    <location>
        <begin position="126"/>
        <end position="143"/>
    </location>
</feature>